<dbReference type="PIRSF" id="PIRSF006324">
    <property type="entry name" value="LeuE"/>
    <property type="match status" value="1"/>
</dbReference>
<keyword evidence="4 6" id="KW-1133">Transmembrane helix</keyword>
<dbReference type="EMBL" id="JBGLYH010000011">
    <property type="protein sequence ID" value="MEZ7196264.1"/>
    <property type="molecule type" value="Genomic_DNA"/>
</dbReference>
<feature type="transmembrane region" description="Helical" evidence="6">
    <location>
        <begin position="122"/>
        <end position="144"/>
    </location>
</feature>
<feature type="transmembrane region" description="Helical" evidence="6">
    <location>
        <begin position="156"/>
        <end position="180"/>
    </location>
</feature>
<keyword evidence="8" id="KW-1185">Reference proteome</keyword>
<evidence type="ECO:0000256" key="1">
    <source>
        <dbReference type="ARBA" id="ARBA00004651"/>
    </source>
</evidence>
<dbReference type="Proteomes" id="UP001568698">
    <property type="component" value="Unassembled WGS sequence"/>
</dbReference>
<evidence type="ECO:0000256" key="2">
    <source>
        <dbReference type="ARBA" id="ARBA00022475"/>
    </source>
</evidence>
<feature type="transmembrane region" description="Helical" evidence="6">
    <location>
        <begin position="68"/>
        <end position="88"/>
    </location>
</feature>
<comment type="caution">
    <text evidence="7">The sequence shown here is derived from an EMBL/GenBank/DDBJ whole genome shotgun (WGS) entry which is preliminary data.</text>
</comment>
<keyword evidence="3 6" id="KW-0812">Transmembrane</keyword>
<gene>
    <name evidence="7" type="ORF">AB6M95_05845</name>
</gene>
<evidence type="ECO:0000313" key="8">
    <source>
        <dbReference type="Proteomes" id="UP001568698"/>
    </source>
</evidence>
<sequence length="213" mass="23278">MNMEMWVMFFLAYLVTTLSPGPNVLLVLKNSIRHGWKSAFITVLGNLSCQFLIVCLVAVGVGHLLSELPFWFVVMKTVGGAYLIYLGIRNLRAARKGKGTALAEPEAGGVAGKPRRSLFLEAFLVSASNPKTLIFLSAFLPQFLDTAHPVSEQFTIMFATICAIVTTVHLGYSYLIASLGHRFSFKDFGRRIDKLTGGLFIAMGGGILLSDRV</sequence>
<feature type="transmembrane region" description="Helical" evidence="6">
    <location>
        <begin position="6"/>
        <end position="28"/>
    </location>
</feature>
<evidence type="ECO:0000256" key="4">
    <source>
        <dbReference type="ARBA" id="ARBA00022989"/>
    </source>
</evidence>
<proteinExistence type="predicted"/>
<evidence type="ECO:0000256" key="6">
    <source>
        <dbReference type="SAM" id="Phobius"/>
    </source>
</evidence>
<evidence type="ECO:0000313" key="7">
    <source>
        <dbReference type="EMBL" id="MEZ7196264.1"/>
    </source>
</evidence>
<reference evidence="7 8" key="1">
    <citation type="submission" date="2024-08" db="EMBL/GenBank/DDBJ databases">
        <title>Sulfate-reducing bacteria isolated from formation water of the oil field in Kazakhstan and description of Pseudodesulfovibrio sp.</title>
        <authorList>
            <person name="Bidzhieva S.K."/>
            <person name="Tourova T.P."/>
            <person name="Grouzdev D.S."/>
            <person name="Beletsky A.V."/>
            <person name="Sokolova D.S."/>
            <person name="Samigullina S.R."/>
            <person name="Poltaraus A.B."/>
            <person name="Avtukh A.N."/>
            <person name="Tereshina V.M."/>
            <person name="Zhaparov N.S."/>
            <person name="Mardanov A.V."/>
            <person name="Nazina T.N."/>
        </authorList>
    </citation>
    <scope>NUCLEOTIDE SEQUENCE [LARGE SCALE GENOMIC DNA]</scope>
    <source>
        <strain evidence="7 8">9FUS</strain>
    </source>
</reference>
<keyword evidence="2" id="KW-1003">Cell membrane</keyword>
<dbReference type="InterPro" id="IPR001123">
    <property type="entry name" value="LeuE-type"/>
</dbReference>
<feature type="transmembrane region" description="Helical" evidence="6">
    <location>
        <begin position="40"/>
        <end position="62"/>
    </location>
</feature>
<dbReference type="RefSeq" id="WP_371385802.1">
    <property type="nucleotide sequence ID" value="NZ_JBGLYH010000011.1"/>
</dbReference>
<dbReference type="PANTHER" id="PTHR30086:SF20">
    <property type="entry name" value="ARGININE EXPORTER PROTEIN ARGO-RELATED"/>
    <property type="match status" value="1"/>
</dbReference>
<evidence type="ECO:0000256" key="3">
    <source>
        <dbReference type="ARBA" id="ARBA00022692"/>
    </source>
</evidence>
<organism evidence="7 8">
    <name type="scientific">Pseudodesulfovibrio karagichevae</name>
    <dbReference type="NCBI Taxonomy" id="3239305"/>
    <lineage>
        <taxon>Bacteria</taxon>
        <taxon>Pseudomonadati</taxon>
        <taxon>Thermodesulfobacteriota</taxon>
        <taxon>Desulfovibrionia</taxon>
        <taxon>Desulfovibrionales</taxon>
        <taxon>Desulfovibrionaceae</taxon>
    </lineage>
</organism>
<comment type="subcellular location">
    <subcellularLocation>
        <location evidence="1">Cell membrane</location>
        <topology evidence="1">Multi-pass membrane protein</topology>
    </subcellularLocation>
</comment>
<name>A0ABV4JZY9_9BACT</name>
<protein>
    <submittedName>
        <fullName evidence="7">LysE family translocator</fullName>
    </submittedName>
</protein>
<evidence type="ECO:0000256" key="5">
    <source>
        <dbReference type="ARBA" id="ARBA00023136"/>
    </source>
</evidence>
<keyword evidence="5 6" id="KW-0472">Membrane</keyword>
<dbReference type="PANTHER" id="PTHR30086">
    <property type="entry name" value="ARGININE EXPORTER PROTEIN ARGO"/>
    <property type="match status" value="1"/>
</dbReference>
<accession>A0ABV4JZY9</accession>
<dbReference type="Pfam" id="PF01810">
    <property type="entry name" value="LysE"/>
    <property type="match status" value="1"/>
</dbReference>